<gene>
    <name evidence="3" type="ORF">A2188_00825</name>
</gene>
<comment type="caution">
    <text evidence="3">The sequence shown here is derived from an EMBL/GenBank/DDBJ whole genome shotgun (WGS) entry which is preliminary data.</text>
</comment>
<keyword evidence="2" id="KW-1133">Transmembrane helix</keyword>
<reference evidence="3 4" key="1">
    <citation type="journal article" date="2016" name="Nat. Commun.">
        <title>Thousands of microbial genomes shed light on interconnected biogeochemical processes in an aquifer system.</title>
        <authorList>
            <person name="Anantharaman K."/>
            <person name="Brown C.T."/>
            <person name="Hug L.A."/>
            <person name="Sharon I."/>
            <person name="Castelle C.J."/>
            <person name="Probst A.J."/>
            <person name="Thomas B.C."/>
            <person name="Singh A."/>
            <person name="Wilkins M.J."/>
            <person name="Karaoz U."/>
            <person name="Brodie E.L."/>
            <person name="Williams K.H."/>
            <person name="Hubbard S.S."/>
            <person name="Banfield J.F."/>
        </authorList>
    </citation>
    <scope>NUCLEOTIDE SEQUENCE [LARGE SCALE GENOMIC DNA]</scope>
</reference>
<evidence type="ECO:0000256" key="2">
    <source>
        <dbReference type="SAM" id="Phobius"/>
    </source>
</evidence>
<dbReference type="InterPro" id="IPR023365">
    <property type="entry name" value="Sortase_dom-sf"/>
</dbReference>
<dbReference type="Proteomes" id="UP000179241">
    <property type="component" value="Unassembled WGS sequence"/>
</dbReference>
<organism evidence="3 4">
    <name type="scientific">Candidatus Woesebacteria bacterium RIFOXYA1_FULL_43_9</name>
    <dbReference type="NCBI Taxonomy" id="1802534"/>
    <lineage>
        <taxon>Bacteria</taxon>
        <taxon>Candidatus Woeseibacteriota</taxon>
    </lineage>
</organism>
<evidence type="ECO:0000256" key="1">
    <source>
        <dbReference type="ARBA" id="ARBA00022801"/>
    </source>
</evidence>
<sequence length="231" mass="25850">MSNQKKKLYLRIMASLLAFGGVVLLTMVFYPLLSYKLTANRKFPTLLSPVDSITTTNTGEVDYTKASNWFVGDTSAKFDESNISYYTMSVPKLGIKSASVAIGGEDLTKYLIQYPGTALPGKRGNVAIFGHSTLPSFYDPEEYISIFSTLSQLDTGDDIKLYYDGIEYTYRVENLIEVSPTDIQILEQNVSDSFLSLITCTPPGDPRKPRRLIVRARIVPLGENRNENNWD</sequence>
<evidence type="ECO:0000313" key="3">
    <source>
        <dbReference type="EMBL" id="OGM77117.1"/>
    </source>
</evidence>
<dbReference type="Gene3D" id="2.40.260.10">
    <property type="entry name" value="Sortase"/>
    <property type="match status" value="1"/>
</dbReference>
<keyword evidence="2" id="KW-0812">Transmembrane</keyword>
<dbReference type="GO" id="GO:0016787">
    <property type="term" value="F:hydrolase activity"/>
    <property type="evidence" value="ECO:0007669"/>
    <property type="project" value="UniProtKB-KW"/>
</dbReference>
<dbReference type="NCBIfam" id="TIGR01076">
    <property type="entry name" value="sortase_fam"/>
    <property type="match status" value="1"/>
</dbReference>
<feature type="transmembrane region" description="Helical" evidence="2">
    <location>
        <begin position="12"/>
        <end position="33"/>
    </location>
</feature>
<dbReference type="EMBL" id="MGHU01000033">
    <property type="protein sequence ID" value="OGM77117.1"/>
    <property type="molecule type" value="Genomic_DNA"/>
</dbReference>
<dbReference type="SUPFAM" id="SSF63817">
    <property type="entry name" value="Sortase"/>
    <property type="match status" value="1"/>
</dbReference>
<dbReference type="AlphaFoldDB" id="A0A1F8CL98"/>
<evidence type="ECO:0008006" key="5">
    <source>
        <dbReference type="Google" id="ProtNLM"/>
    </source>
</evidence>
<accession>A0A1F8CL98</accession>
<dbReference type="InterPro" id="IPR005754">
    <property type="entry name" value="Sortase"/>
</dbReference>
<evidence type="ECO:0000313" key="4">
    <source>
        <dbReference type="Proteomes" id="UP000179241"/>
    </source>
</evidence>
<name>A0A1F8CL98_9BACT</name>
<keyword evidence="2" id="KW-0472">Membrane</keyword>
<proteinExistence type="predicted"/>
<dbReference type="Pfam" id="PF04203">
    <property type="entry name" value="Sortase"/>
    <property type="match status" value="1"/>
</dbReference>
<protein>
    <recommendedName>
        <fullName evidence="5">Sortase</fullName>
    </recommendedName>
</protein>
<keyword evidence="1" id="KW-0378">Hydrolase</keyword>